<evidence type="ECO:0000313" key="11">
    <source>
        <dbReference type="EnsemblPlants" id="Kaladp0024s0145.1.v1.1"/>
    </source>
</evidence>
<evidence type="ECO:0000256" key="1">
    <source>
        <dbReference type="ARBA" id="ARBA00008792"/>
    </source>
</evidence>
<dbReference type="Pfam" id="PF00271">
    <property type="entry name" value="Helicase_C"/>
    <property type="match status" value="1"/>
</dbReference>
<dbReference type="FunFam" id="3.40.50.300:FF:000578">
    <property type="entry name" value="probable ATP-dependent RNA helicase DHX35"/>
    <property type="match status" value="1"/>
</dbReference>
<sequence length="714" mass="80256">MPAMVSELQNGHRSADNRTEDSYAVKRMQIEQQRRSLPIASAEKRLVEEVRKNDTLIVVGETGSGKTTQLPQYLMKAGFSDGGKVIGVTQPRRVAAVTVAKRVAEECGVELGKKVGYSIRFDDTTSNLTRIKYMTDGLLLREALLDPYLSRYSVIIVDEAHERTVQTDVLLGLLKHVKLLRSKSSNGVPNANNLDPKNNFLLGNKNTAEDGSLIQRCNSAKLSPLKIIIMSASLDARVFSEYFGGAKAVHIQGRQYPVDIYYTLQPETDYLDAALITIFQIHFKEYAGDILVFLTGQEEIESVERFIREKLQQLPEESRKLLPVPIYASLPYEKQMQVFKPAPNGVRKVILATNIAETSVTIPGIKYVIDPGLVKAKTYNAKTGVESLVIVQTSKAQALQRRGRAGRDGPGKCYRLYPEIEFLKLPDSTVPEIKRCNLANVILQLKALGVDDIIGFDFIDKPSRMAIVKSLEQLYLLGAITDEYKLSDPVGIQMARLPLDPMYSKALILANEFNCLEEMLITVAMLSVESIFYAPRDKLQESRASAKSFSDPEGDHVTLINVFRGAIDYLRKSEPESSEQKTEKKLRKWCKDNFIDSRSLKHARDIHSQIQRHVQQMGFSISSCGEDMIPFRKCLAASFFLNAAEKQPDGTYRALSSSQVNVQIHPSSVLFRKRPDCIIFNELVRTNSNYIRTITRIDPMWLIEVAPQYFALQS</sequence>
<dbReference type="EC" id="3.6.4.13" evidence="2"/>
<evidence type="ECO:0000259" key="10">
    <source>
        <dbReference type="PROSITE" id="PS51194"/>
    </source>
</evidence>
<dbReference type="Pfam" id="PF21010">
    <property type="entry name" value="HA2_C"/>
    <property type="match status" value="1"/>
</dbReference>
<keyword evidence="12" id="KW-1185">Reference proteome</keyword>
<dbReference type="InterPro" id="IPR014001">
    <property type="entry name" value="Helicase_ATP-bd"/>
</dbReference>
<dbReference type="CDD" id="cd17978">
    <property type="entry name" value="DEXHc_DHX33"/>
    <property type="match status" value="1"/>
</dbReference>
<dbReference type="SUPFAM" id="SSF52540">
    <property type="entry name" value="P-loop containing nucleoside triphosphate hydrolases"/>
    <property type="match status" value="1"/>
</dbReference>
<feature type="region of interest" description="Disordered" evidence="8">
    <location>
        <begin position="1"/>
        <end position="22"/>
    </location>
</feature>
<dbReference type="PANTHER" id="PTHR18934">
    <property type="entry name" value="ATP-DEPENDENT RNA HELICASE"/>
    <property type="match status" value="1"/>
</dbReference>
<dbReference type="InterPro" id="IPR002464">
    <property type="entry name" value="DNA/RNA_helicase_DEAH_CS"/>
</dbReference>
<dbReference type="Pfam" id="PF07717">
    <property type="entry name" value="OB_NTP_bind"/>
    <property type="match status" value="1"/>
</dbReference>
<dbReference type="Gene3D" id="1.20.120.1080">
    <property type="match status" value="1"/>
</dbReference>
<dbReference type="InterPro" id="IPR027417">
    <property type="entry name" value="P-loop_NTPase"/>
</dbReference>
<dbReference type="PROSITE" id="PS51194">
    <property type="entry name" value="HELICASE_CTER"/>
    <property type="match status" value="1"/>
</dbReference>
<name>A0A7N0T5R5_KALFE</name>
<feature type="domain" description="Helicase ATP-binding" evidence="9">
    <location>
        <begin position="47"/>
        <end position="252"/>
    </location>
</feature>
<keyword evidence="5" id="KW-0347">Helicase</keyword>
<keyword evidence="3" id="KW-0547">Nucleotide-binding</keyword>
<dbReference type="FunFam" id="1.10.10.2130:FF:000001">
    <property type="entry name" value="Pre-mRNA-splicing factor ATP-dependent RNA helicase"/>
    <property type="match status" value="1"/>
</dbReference>
<comment type="similarity">
    <text evidence="1">Belongs to the DEAD box helicase family. DEAH subfamily.</text>
</comment>
<dbReference type="GO" id="GO:0016787">
    <property type="term" value="F:hydrolase activity"/>
    <property type="evidence" value="ECO:0007669"/>
    <property type="project" value="UniProtKB-KW"/>
</dbReference>
<dbReference type="GO" id="GO:0003724">
    <property type="term" value="F:RNA helicase activity"/>
    <property type="evidence" value="ECO:0007669"/>
    <property type="project" value="UniProtKB-EC"/>
</dbReference>
<dbReference type="GO" id="GO:0003725">
    <property type="term" value="F:double-stranded RNA binding"/>
    <property type="evidence" value="ECO:0007669"/>
    <property type="project" value="TreeGrafter"/>
</dbReference>
<evidence type="ECO:0000256" key="2">
    <source>
        <dbReference type="ARBA" id="ARBA00012552"/>
    </source>
</evidence>
<dbReference type="CDD" id="cd18791">
    <property type="entry name" value="SF2_C_RHA"/>
    <property type="match status" value="1"/>
</dbReference>
<evidence type="ECO:0000256" key="3">
    <source>
        <dbReference type="ARBA" id="ARBA00022741"/>
    </source>
</evidence>
<dbReference type="GO" id="GO:0005730">
    <property type="term" value="C:nucleolus"/>
    <property type="evidence" value="ECO:0007669"/>
    <property type="project" value="EnsemblPlants"/>
</dbReference>
<evidence type="ECO:0000313" key="12">
    <source>
        <dbReference type="Proteomes" id="UP000594263"/>
    </source>
</evidence>
<evidence type="ECO:0000256" key="5">
    <source>
        <dbReference type="ARBA" id="ARBA00022806"/>
    </source>
</evidence>
<evidence type="ECO:0000256" key="7">
    <source>
        <dbReference type="ARBA" id="ARBA00047984"/>
    </source>
</evidence>
<organism evidence="11 12">
    <name type="scientific">Kalanchoe fedtschenkoi</name>
    <name type="common">Lavender scallops</name>
    <name type="synonym">South American air plant</name>
    <dbReference type="NCBI Taxonomy" id="63787"/>
    <lineage>
        <taxon>Eukaryota</taxon>
        <taxon>Viridiplantae</taxon>
        <taxon>Streptophyta</taxon>
        <taxon>Embryophyta</taxon>
        <taxon>Tracheophyta</taxon>
        <taxon>Spermatophyta</taxon>
        <taxon>Magnoliopsida</taxon>
        <taxon>eudicotyledons</taxon>
        <taxon>Gunneridae</taxon>
        <taxon>Pentapetalae</taxon>
        <taxon>Saxifragales</taxon>
        <taxon>Crassulaceae</taxon>
        <taxon>Kalanchoe</taxon>
    </lineage>
</organism>
<dbReference type="PROSITE" id="PS00690">
    <property type="entry name" value="DEAH_ATP_HELICASE"/>
    <property type="match status" value="1"/>
</dbReference>
<dbReference type="FunFam" id="3.40.50.300:FF:000767">
    <property type="entry name" value="Putative ATP-dependent RNA helicase DHX35"/>
    <property type="match status" value="1"/>
</dbReference>
<feature type="domain" description="Helicase C-terminal" evidence="10">
    <location>
        <begin position="277"/>
        <end position="449"/>
    </location>
</feature>
<dbReference type="Proteomes" id="UP000594263">
    <property type="component" value="Unplaced"/>
</dbReference>
<dbReference type="InterPro" id="IPR011545">
    <property type="entry name" value="DEAD/DEAH_box_helicase_dom"/>
</dbReference>
<reference evidence="11" key="1">
    <citation type="submission" date="2021-01" db="UniProtKB">
        <authorList>
            <consortium name="EnsemblPlants"/>
        </authorList>
    </citation>
    <scope>IDENTIFICATION</scope>
</reference>
<dbReference type="Gramene" id="Kaladp0024s0145.1.v1.1">
    <property type="protein sequence ID" value="Kaladp0024s0145.1.v1.1"/>
    <property type="gene ID" value="Kaladp0024s0145.v1.1"/>
</dbReference>
<dbReference type="SMART" id="SM00487">
    <property type="entry name" value="DEXDc"/>
    <property type="match status" value="1"/>
</dbReference>
<feature type="compositionally biased region" description="Basic and acidic residues" evidence="8">
    <location>
        <begin position="13"/>
        <end position="22"/>
    </location>
</feature>
<dbReference type="InterPro" id="IPR007502">
    <property type="entry name" value="Helicase-assoc_dom"/>
</dbReference>
<evidence type="ECO:0000256" key="4">
    <source>
        <dbReference type="ARBA" id="ARBA00022801"/>
    </source>
</evidence>
<dbReference type="EnsemblPlants" id="Kaladp0024s0145.1.v1.1">
    <property type="protein sequence ID" value="Kaladp0024s0145.1.v1.1"/>
    <property type="gene ID" value="Kaladp0024s0145.v1.1"/>
</dbReference>
<dbReference type="Gene3D" id="3.40.50.300">
    <property type="entry name" value="P-loop containing nucleotide triphosphate hydrolases"/>
    <property type="match status" value="2"/>
</dbReference>
<comment type="catalytic activity">
    <reaction evidence="7">
        <text>ATP + H2O = ADP + phosphate + H(+)</text>
        <dbReference type="Rhea" id="RHEA:13065"/>
        <dbReference type="ChEBI" id="CHEBI:15377"/>
        <dbReference type="ChEBI" id="CHEBI:15378"/>
        <dbReference type="ChEBI" id="CHEBI:30616"/>
        <dbReference type="ChEBI" id="CHEBI:43474"/>
        <dbReference type="ChEBI" id="CHEBI:456216"/>
        <dbReference type="EC" id="3.6.4.13"/>
    </reaction>
</comment>
<keyword evidence="4" id="KW-0378">Hydrolase</keyword>
<evidence type="ECO:0000256" key="8">
    <source>
        <dbReference type="SAM" id="MobiDB-lite"/>
    </source>
</evidence>
<protein>
    <recommendedName>
        <fullName evidence="2">RNA helicase</fullName>
        <ecNumber evidence="2">3.6.4.13</ecNumber>
    </recommendedName>
</protein>
<dbReference type="GO" id="GO:0005524">
    <property type="term" value="F:ATP binding"/>
    <property type="evidence" value="ECO:0007669"/>
    <property type="project" value="UniProtKB-KW"/>
</dbReference>
<dbReference type="InterPro" id="IPR011709">
    <property type="entry name" value="DEAD-box_helicase_OB_fold"/>
</dbReference>
<dbReference type="PANTHER" id="PTHR18934:SF118">
    <property type="entry name" value="ATP-DEPENDENT RNA HELICASE DHX33"/>
    <property type="match status" value="1"/>
</dbReference>
<evidence type="ECO:0000259" key="9">
    <source>
        <dbReference type="PROSITE" id="PS51192"/>
    </source>
</evidence>
<dbReference type="GO" id="GO:0045943">
    <property type="term" value="P:positive regulation of transcription by RNA polymerase I"/>
    <property type="evidence" value="ECO:0007669"/>
    <property type="project" value="TreeGrafter"/>
</dbReference>
<keyword evidence="6" id="KW-0067">ATP-binding</keyword>
<dbReference type="Pfam" id="PF04408">
    <property type="entry name" value="WHD_HA2"/>
    <property type="match status" value="1"/>
</dbReference>
<dbReference type="OMA" id="CHENFLH"/>
<dbReference type="SMART" id="SM00490">
    <property type="entry name" value="HELICc"/>
    <property type="match status" value="1"/>
</dbReference>
<dbReference type="GO" id="GO:0043484">
    <property type="term" value="P:regulation of RNA splicing"/>
    <property type="evidence" value="ECO:0007669"/>
    <property type="project" value="EnsemblPlants"/>
</dbReference>
<proteinExistence type="inferred from homology"/>
<dbReference type="Pfam" id="PF00270">
    <property type="entry name" value="DEAD"/>
    <property type="match status" value="1"/>
</dbReference>
<accession>A0A7N0T5R5</accession>
<dbReference type="FunFam" id="1.20.120.1080:FF:000019">
    <property type="entry name" value="ATP-dependent RNA helicase DHX8"/>
    <property type="match status" value="1"/>
</dbReference>
<dbReference type="InterPro" id="IPR001650">
    <property type="entry name" value="Helicase_C-like"/>
</dbReference>
<dbReference type="AlphaFoldDB" id="A0A7N0T5R5"/>
<dbReference type="InterPro" id="IPR048333">
    <property type="entry name" value="HA2_WH"/>
</dbReference>
<dbReference type="SMART" id="SM00847">
    <property type="entry name" value="HA2"/>
    <property type="match status" value="1"/>
</dbReference>
<evidence type="ECO:0000256" key="6">
    <source>
        <dbReference type="ARBA" id="ARBA00022840"/>
    </source>
</evidence>
<dbReference type="PROSITE" id="PS51192">
    <property type="entry name" value="HELICASE_ATP_BIND_1"/>
    <property type="match status" value="1"/>
</dbReference>